<proteinExistence type="predicted"/>
<gene>
    <name evidence="5" type="ORF">H0E87_011991</name>
</gene>
<feature type="transmembrane region" description="Helical" evidence="3">
    <location>
        <begin position="397"/>
        <end position="425"/>
    </location>
</feature>
<evidence type="ECO:0000256" key="1">
    <source>
        <dbReference type="ARBA" id="ARBA00022884"/>
    </source>
</evidence>
<keyword evidence="3" id="KW-0812">Transmembrane</keyword>
<dbReference type="PROSITE" id="PS50102">
    <property type="entry name" value="RRM"/>
    <property type="match status" value="1"/>
</dbReference>
<feature type="domain" description="RRM" evidence="4">
    <location>
        <begin position="174"/>
        <end position="260"/>
    </location>
</feature>
<dbReference type="InterPro" id="IPR035979">
    <property type="entry name" value="RBD_domain_sf"/>
</dbReference>
<name>A0A8T2YHC8_POPDE</name>
<keyword evidence="1 2" id="KW-0694">RNA-binding</keyword>
<comment type="caution">
    <text evidence="5">The sequence shown here is derived from an EMBL/GenBank/DDBJ whole genome shotgun (WGS) entry which is preliminary data.</text>
</comment>
<keyword evidence="3" id="KW-1133">Transmembrane helix</keyword>
<dbReference type="InterPro" id="IPR000504">
    <property type="entry name" value="RRM_dom"/>
</dbReference>
<sequence length="486" mass="52966">MAEPYNMYDALQDRGSVSRLSFPGYVSTEAPPLASHSIPVSTGFPGASSDFLRRDINPLQLGSYGLNGYSGLGFRPEPVISGVMPGASGKGYSSPLEDPSLLAQRGDASMHAIGGAIPGATGKGYLSPLEDPGLLSQRGDASVRVTAAIPDMINDRPGSLRSADGPPVPKGESNILFVDGLPTDCTRREVGHLFRPFIGYKEIRVVHKEARKGGDRAAVLCFVEFTDANCAATAMEALQGYKFDDKKPDSPTLKIQFARFPFRPASDRDGKRIGTHASCVSVCVGWGGLGCLVLAWVLLLLSIGVVSWLVDVDVARLGDNFHWFFVFECHVFHVDRALANLVDWLLWGCWPAYCHHCALNAQTAWHGVSSFLGIGRAALLWVGLTFLLQVVPGSFLAFLGFLVCFCGVCERVLQLWFALSLIGFFTREEKPALFELELTKGSLDVCAESVCSGFYILRNNQSCQAELIQWLMVLHLVLWLSWVQVQ</sequence>
<organism evidence="5 6">
    <name type="scientific">Populus deltoides</name>
    <name type="common">Eastern poplar</name>
    <name type="synonym">Eastern cottonwood</name>
    <dbReference type="NCBI Taxonomy" id="3696"/>
    <lineage>
        <taxon>Eukaryota</taxon>
        <taxon>Viridiplantae</taxon>
        <taxon>Streptophyta</taxon>
        <taxon>Embryophyta</taxon>
        <taxon>Tracheophyta</taxon>
        <taxon>Spermatophyta</taxon>
        <taxon>Magnoliopsida</taxon>
        <taxon>eudicotyledons</taxon>
        <taxon>Gunneridae</taxon>
        <taxon>Pentapetalae</taxon>
        <taxon>rosids</taxon>
        <taxon>fabids</taxon>
        <taxon>Malpighiales</taxon>
        <taxon>Salicaceae</taxon>
        <taxon>Saliceae</taxon>
        <taxon>Populus</taxon>
    </lineage>
</organism>
<evidence type="ECO:0000256" key="2">
    <source>
        <dbReference type="PROSITE-ProRule" id="PRU00176"/>
    </source>
</evidence>
<protein>
    <recommendedName>
        <fullName evidence="4">RRM domain-containing protein</fullName>
    </recommendedName>
</protein>
<evidence type="ECO:0000259" key="4">
    <source>
        <dbReference type="PROSITE" id="PS50102"/>
    </source>
</evidence>
<dbReference type="CDD" id="cd21618">
    <property type="entry name" value="RRM_AtNSRA_like"/>
    <property type="match status" value="1"/>
</dbReference>
<accession>A0A8T2YHC8</accession>
<dbReference type="Pfam" id="PF00076">
    <property type="entry name" value="RRM_1"/>
    <property type="match status" value="1"/>
</dbReference>
<dbReference type="AlphaFoldDB" id="A0A8T2YHC8"/>
<keyword evidence="3" id="KW-0472">Membrane</keyword>
<keyword evidence="6" id="KW-1185">Reference proteome</keyword>
<dbReference type="InterPro" id="IPR012677">
    <property type="entry name" value="Nucleotide-bd_a/b_plait_sf"/>
</dbReference>
<dbReference type="SUPFAM" id="SSF54928">
    <property type="entry name" value="RNA-binding domain, RBD"/>
    <property type="match status" value="1"/>
</dbReference>
<dbReference type="Proteomes" id="UP000807159">
    <property type="component" value="Chromosome 6"/>
</dbReference>
<evidence type="ECO:0000256" key="3">
    <source>
        <dbReference type="SAM" id="Phobius"/>
    </source>
</evidence>
<feature type="transmembrane region" description="Helical" evidence="3">
    <location>
        <begin position="286"/>
        <end position="310"/>
    </location>
</feature>
<evidence type="ECO:0000313" key="6">
    <source>
        <dbReference type="Proteomes" id="UP000807159"/>
    </source>
</evidence>
<dbReference type="GO" id="GO:0003723">
    <property type="term" value="F:RNA binding"/>
    <property type="evidence" value="ECO:0007669"/>
    <property type="project" value="UniProtKB-UniRule"/>
</dbReference>
<dbReference type="Gene3D" id="3.30.70.330">
    <property type="match status" value="1"/>
</dbReference>
<dbReference type="PANTHER" id="PTHR10501">
    <property type="entry name" value="U1 SMALL NUCLEAR RIBONUCLEOPROTEIN A/U2 SMALL NUCLEAR RIBONUCLEOPROTEIN B"/>
    <property type="match status" value="1"/>
</dbReference>
<dbReference type="SMART" id="SM00360">
    <property type="entry name" value="RRM"/>
    <property type="match status" value="1"/>
</dbReference>
<reference evidence="5" key="1">
    <citation type="journal article" date="2021" name="J. Hered.">
        <title>Genome Assembly of Salicaceae Populus deltoides (Eastern Cottonwood) I-69 Based on Nanopore Sequencing and Hi-C Technologies.</title>
        <authorList>
            <person name="Bai S."/>
            <person name="Wu H."/>
            <person name="Zhang J."/>
            <person name="Pan Z."/>
            <person name="Zhao W."/>
            <person name="Li Z."/>
            <person name="Tong C."/>
        </authorList>
    </citation>
    <scope>NUCLEOTIDE SEQUENCE</scope>
    <source>
        <tissue evidence="5">Leaf</tissue>
    </source>
</reference>
<dbReference type="EMBL" id="JACEGQ020000006">
    <property type="protein sequence ID" value="KAH8504573.1"/>
    <property type="molecule type" value="Genomic_DNA"/>
</dbReference>
<evidence type="ECO:0000313" key="5">
    <source>
        <dbReference type="EMBL" id="KAH8504573.1"/>
    </source>
</evidence>